<dbReference type="RefSeq" id="WP_190222348.1">
    <property type="nucleotide sequence ID" value="NZ_BNBS01000013.1"/>
</dbReference>
<sequence length="147" mass="16200">MTLDQALVDAAIAQLDRRWPADEPGGAAAVRLDDGRILTSVGFDNIHASVSLCQETGAYCQAYTLDRRVTASVCVFRDPEDGRYVILPPCGICQERLALWGPDVEVGVPDPEDPTRWLSRRLADVNPYYWARHFAGGAWPSTAMHAE</sequence>
<dbReference type="Gene3D" id="3.40.140.10">
    <property type="entry name" value="Cytidine Deaminase, domain 2"/>
    <property type="match status" value="1"/>
</dbReference>
<dbReference type="NCBIfam" id="NF006155">
    <property type="entry name" value="PRK08298.1"/>
    <property type="match status" value="1"/>
</dbReference>
<reference evidence="1" key="1">
    <citation type="submission" date="2024-05" db="EMBL/GenBank/DDBJ databases">
        <title>Whole genome shotgun sequence of Streptomyces hydrogenans NBRC 13475.</title>
        <authorList>
            <person name="Komaki H."/>
            <person name="Tamura T."/>
        </authorList>
    </citation>
    <scope>NUCLEOTIDE SEQUENCE</scope>
    <source>
        <strain evidence="1">NBRC 13475</strain>
    </source>
</reference>
<organism evidence="1 2">
    <name type="scientific">Streptomyces hydrogenans</name>
    <dbReference type="NCBI Taxonomy" id="1873719"/>
    <lineage>
        <taxon>Bacteria</taxon>
        <taxon>Bacillati</taxon>
        <taxon>Actinomycetota</taxon>
        <taxon>Actinomycetes</taxon>
        <taxon>Kitasatosporales</taxon>
        <taxon>Streptomycetaceae</taxon>
        <taxon>Streptomyces</taxon>
    </lineage>
</organism>
<accession>A0ABQ3PBM6</accession>
<keyword evidence="2" id="KW-1185">Reference proteome</keyword>
<protein>
    <submittedName>
        <fullName evidence="1">Cytidine deaminase</fullName>
    </submittedName>
</protein>
<dbReference type="EMBL" id="BNDW01000019">
    <property type="protein sequence ID" value="GHI22413.1"/>
    <property type="molecule type" value="Genomic_DNA"/>
</dbReference>
<dbReference type="Proteomes" id="UP001052739">
    <property type="component" value="Unassembled WGS sequence"/>
</dbReference>
<evidence type="ECO:0000313" key="2">
    <source>
        <dbReference type="Proteomes" id="UP001052739"/>
    </source>
</evidence>
<dbReference type="CDD" id="cd01283">
    <property type="entry name" value="cytidine_deaminase"/>
    <property type="match status" value="1"/>
</dbReference>
<comment type="caution">
    <text evidence="1">The sequence shown here is derived from an EMBL/GenBank/DDBJ whole genome shotgun (WGS) entry which is preliminary data.</text>
</comment>
<dbReference type="GeneID" id="94010678"/>
<evidence type="ECO:0000313" key="1">
    <source>
        <dbReference type="EMBL" id="GHI22413.1"/>
    </source>
</evidence>
<gene>
    <name evidence="1" type="ORF">Shyd_37840</name>
</gene>
<dbReference type="SUPFAM" id="SSF53927">
    <property type="entry name" value="Cytidine deaminase-like"/>
    <property type="match status" value="1"/>
</dbReference>
<dbReference type="InterPro" id="IPR016193">
    <property type="entry name" value="Cytidine_deaminase-like"/>
</dbReference>
<proteinExistence type="predicted"/>
<name>A0ABQ3PBM6_9ACTN</name>